<evidence type="ECO:0000259" key="3">
    <source>
        <dbReference type="Pfam" id="PF05970"/>
    </source>
</evidence>
<dbReference type="AlphaFoldDB" id="A0AAD8N2A8"/>
<keyword evidence="1" id="KW-0347">Helicase</keyword>
<name>A0AAD8N2A8_9APIA</name>
<comment type="similarity">
    <text evidence="1">Belongs to the helicase family.</text>
</comment>
<dbReference type="EMBL" id="JAUIZM010000003">
    <property type="protein sequence ID" value="KAK1393197.1"/>
    <property type="molecule type" value="Genomic_DNA"/>
</dbReference>
<accession>A0AAD8N2A8</accession>
<keyword evidence="1" id="KW-0233">DNA recombination</keyword>
<dbReference type="GO" id="GO:0006281">
    <property type="term" value="P:DNA repair"/>
    <property type="evidence" value="ECO:0007669"/>
    <property type="project" value="UniProtKB-KW"/>
</dbReference>
<keyword evidence="5" id="KW-1185">Reference proteome</keyword>
<dbReference type="InterPro" id="IPR010285">
    <property type="entry name" value="DNA_helicase_pif1-like_DEAD"/>
</dbReference>
<keyword evidence="1" id="KW-0547">Nucleotide-binding</keyword>
<dbReference type="EC" id="5.6.2.3" evidence="1"/>
<reference evidence="4" key="1">
    <citation type="submission" date="2023-02" db="EMBL/GenBank/DDBJ databases">
        <title>Genome of toxic invasive species Heracleum sosnowskyi carries increased number of genes despite the absence of recent whole-genome duplications.</title>
        <authorList>
            <person name="Schelkunov M."/>
            <person name="Shtratnikova V."/>
            <person name="Makarenko M."/>
            <person name="Klepikova A."/>
            <person name="Omelchenko D."/>
            <person name="Novikova G."/>
            <person name="Obukhova E."/>
            <person name="Bogdanov V."/>
            <person name="Penin A."/>
            <person name="Logacheva M."/>
        </authorList>
    </citation>
    <scope>NUCLEOTIDE SEQUENCE</scope>
    <source>
        <strain evidence="4">Hsosn_3</strain>
        <tissue evidence="4">Leaf</tissue>
    </source>
</reference>
<dbReference type="GO" id="GO:0005524">
    <property type="term" value="F:ATP binding"/>
    <property type="evidence" value="ECO:0007669"/>
    <property type="project" value="UniProtKB-KW"/>
</dbReference>
<keyword evidence="1" id="KW-0234">DNA repair</keyword>
<evidence type="ECO:0000256" key="1">
    <source>
        <dbReference type="RuleBase" id="RU363044"/>
    </source>
</evidence>
<gene>
    <name evidence="4" type="ORF">POM88_012253</name>
</gene>
<dbReference type="GO" id="GO:0016787">
    <property type="term" value="F:hydrolase activity"/>
    <property type="evidence" value="ECO:0007669"/>
    <property type="project" value="UniProtKB-KW"/>
</dbReference>
<dbReference type="GO" id="GO:0000723">
    <property type="term" value="P:telomere maintenance"/>
    <property type="evidence" value="ECO:0007669"/>
    <property type="project" value="InterPro"/>
</dbReference>
<keyword evidence="1" id="KW-0378">Hydrolase</keyword>
<feature type="domain" description="DNA helicase Pif1-like DEAD-box helicase" evidence="3">
    <location>
        <begin position="489"/>
        <end position="546"/>
    </location>
</feature>
<comment type="caution">
    <text evidence="4">The sequence shown here is derived from an EMBL/GenBank/DDBJ whole genome shotgun (WGS) entry which is preliminary data.</text>
</comment>
<evidence type="ECO:0000256" key="2">
    <source>
        <dbReference type="SAM" id="MobiDB-lite"/>
    </source>
</evidence>
<dbReference type="PANTHER" id="PTHR10492">
    <property type="match status" value="1"/>
</dbReference>
<reference evidence="4" key="2">
    <citation type="submission" date="2023-05" db="EMBL/GenBank/DDBJ databases">
        <authorList>
            <person name="Schelkunov M.I."/>
        </authorList>
    </citation>
    <scope>NUCLEOTIDE SEQUENCE</scope>
    <source>
        <strain evidence="4">Hsosn_3</strain>
        <tissue evidence="4">Leaf</tissue>
    </source>
</reference>
<organism evidence="4 5">
    <name type="scientific">Heracleum sosnowskyi</name>
    <dbReference type="NCBI Taxonomy" id="360622"/>
    <lineage>
        <taxon>Eukaryota</taxon>
        <taxon>Viridiplantae</taxon>
        <taxon>Streptophyta</taxon>
        <taxon>Embryophyta</taxon>
        <taxon>Tracheophyta</taxon>
        <taxon>Spermatophyta</taxon>
        <taxon>Magnoliopsida</taxon>
        <taxon>eudicotyledons</taxon>
        <taxon>Gunneridae</taxon>
        <taxon>Pentapetalae</taxon>
        <taxon>asterids</taxon>
        <taxon>campanulids</taxon>
        <taxon>Apiales</taxon>
        <taxon>Apiaceae</taxon>
        <taxon>Apioideae</taxon>
        <taxon>apioid superclade</taxon>
        <taxon>Tordylieae</taxon>
        <taxon>Tordyliinae</taxon>
        <taxon>Heracleum</taxon>
    </lineage>
</organism>
<proteinExistence type="inferred from homology"/>
<feature type="region of interest" description="Disordered" evidence="2">
    <location>
        <begin position="118"/>
        <end position="140"/>
    </location>
</feature>
<evidence type="ECO:0000313" key="5">
    <source>
        <dbReference type="Proteomes" id="UP001237642"/>
    </source>
</evidence>
<comment type="catalytic activity">
    <reaction evidence="1">
        <text>ATP + H2O = ADP + phosphate + H(+)</text>
        <dbReference type="Rhea" id="RHEA:13065"/>
        <dbReference type="ChEBI" id="CHEBI:15377"/>
        <dbReference type="ChEBI" id="CHEBI:15378"/>
        <dbReference type="ChEBI" id="CHEBI:30616"/>
        <dbReference type="ChEBI" id="CHEBI:43474"/>
        <dbReference type="ChEBI" id="CHEBI:456216"/>
        <dbReference type="EC" id="5.6.2.3"/>
    </reaction>
</comment>
<dbReference type="Proteomes" id="UP001237642">
    <property type="component" value="Unassembled WGS sequence"/>
</dbReference>
<dbReference type="GO" id="GO:0043139">
    <property type="term" value="F:5'-3' DNA helicase activity"/>
    <property type="evidence" value="ECO:0007669"/>
    <property type="project" value="UniProtKB-EC"/>
</dbReference>
<dbReference type="GO" id="GO:0006310">
    <property type="term" value="P:DNA recombination"/>
    <property type="evidence" value="ECO:0007669"/>
    <property type="project" value="UniProtKB-KW"/>
</dbReference>
<dbReference type="PANTHER" id="PTHR10492:SF93">
    <property type="entry name" value="ATP-DEPENDENT DNA HELICASE"/>
    <property type="match status" value="1"/>
</dbReference>
<protein>
    <recommendedName>
        <fullName evidence="1">ATP-dependent DNA helicase</fullName>
        <ecNumber evidence="1">5.6.2.3</ecNumber>
    </recommendedName>
</protein>
<sequence>MRIRVQANQGEEIMENAKDFSKRRKTIFSDENGGRTESLLHNVFNYDLSMMKENCEPRHNFVDHEVSKKIDRNILPGGPPLLCQSLRQKQGVINKCQQTEEEPYWSNISGLKRAKSRIPQSPLSTNNSVTGQLHSASNIPFSPRSPIAATYYNSQENTGKRRSQNIKIGFTNKSKAILTSQNSTTFSPKTPLLTESHLHSSASMKDKLKLKSKVLEPPSQMPAQLLDFDEKQKTNGKNENYYDLENSEIFGFEDDYSDLDSDVEEVEEYVDCAAYDTKKRTPRVVAEYASLGPPNYPVLFPHGGDGFHKNIPFGKQDKQSTKKREMISMKEYYSYKFQVRTTEGMTPRLGGRLYQHDLKALWDTHWPHMVDDILLNQRKLTGNALLQLNEKQLQYFGLAEIHKLLKSIGKSLKDYNQMPQPPISYLDSRLNNLIIEETSYDVTEMEEEFKDLFANCNKEQLEVYNGVMNSIEKNEGGLFFVYGSGGCGEIVASCITRSRLWKITKVYKLLHNMRLNKGTTETEIKSLRDFAKWVLDIGDGNIGAAKNSNREYAEDDICIPEEFCNLEVLNSVDKMINTTFPNFPGNYRNPDYLSERAILTPTNQTVGQDSGLHRSTR</sequence>
<keyword evidence="1" id="KW-0067">ATP-binding</keyword>
<comment type="cofactor">
    <cofactor evidence="1">
        <name>Mg(2+)</name>
        <dbReference type="ChEBI" id="CHEBI:18420"/>
    </cofactor>
</comment>
<keyword evidence="1" id="KW-0227">DNA damage</keyword>
<dbReference type="Pfam" id="PF05970">
    <property type="entry name" value="PIF1"/>
    <property type="match status" value="1"/>
</dbReference>
<evidence type="ECO:0000313" key="4">
    <source>
        <dbReference type="EMBL" id="KAK1393197.1"/>
    </source>
</evidence>